<organism evidence="2 3">
    <name type="scientific">Modicella reniformis</name>
    <dbReference type="NCBI Taxonomy" id="1440133"/>
    <lineage>
        <taxon>Eukaryota</taxon>
        <taxon>Fungi</taxon>
        <taxon>Fungi incertae sedis</taxon>
        <taxon>Mucoromycota</taxon>
        <taxon>Mortierellomycotina</taxon>
        <taxon>Mortierellomycetes</taxon>
        <taxon>Mortierellales</taxon>
        <taxon>Mortierellaceae</taxon>
        <taxon>Modicella</taxon>
    </lineage>
</organism>
<evidence type="ECO:0000313" key="3">
    <source>
        <dbReference type="Proteomes" id="UP000749646"/>
    </source>
</evidence>
<accession>A0A9P6MG60</accession>
<feature type="region of interest" description="Disordered" evidence="1">
    <location>
        <begin position="1"/>
        <end position="42"/>
    </location>
</feature>
<keyword evidence="3" id="KW-1185">Reference proteome</keyword>
<feature type="region of interest" description="Disordered" evidence="1">
    <location>
        <begin position="788"/>
        <end position="889"/>
    </location>
</feature>
<feature type="compositionally biased region" description="Polar residues" evidence="1">
    <location>
        <begin position="707"/>
        <end position="717"/>
    </location>
</feature>
<feature type="region of interest" description="Disordered" evidence="1">
    <location>
        <begin position="667"/>
        <end position="691"/>
    </location>
</feature>
<feature type="compositionally biased region" description="Basic and acidic residues" evidence="1">
    <location>
        <begin position="723"/>
        <end position="732"/>
    </location>
</feature>
<reference evidence="2" key="1">
    <citation type="journal article" date="2020" name="Fungal Divers.">
        <title>Resolving the Mortierellaceae phylogeny through synthesis of multi-gene phylogenetics and phylogenomics.</title>
        <authorList>
            <person name="Vandepol N."/>
            <person name="Liber J."/>
            <person name="Desiro A."/>
            <person name="Na H."/>
            <person name="Kennedy M."/>
            <person name="Barry K."/>
            <person name="Grigoriev I.V."/>
            <person name="Miller A.N."/>
            <person name="O'Donnell K."/>
            <person name="Stajich J.E."/>
            <person name="Bonito G."/>
        </authorList>
    </citation>
    <scope>NUCLEOTIDE SEQUENCE</scope>
    <source>
        <strain evidence="2">MES-2147</strain>
    </source>
</reference>
<feature type="compositionally biased region" description="Basic and acidic residues" evidence="1">
    <location>
        <begin position="96"/>
        <end position="107"/>
    </location>
</feature>
<feature type="region of interest" description="Disordered" evidence="1">
    <location>
        <begin position="704"/>
        <end position="741"/>
    </location>
</feature>
<proteinExistence type="predicted"/>
<dbReference type="EMBL" id="JAAAHW010000940">
    <property type="protein sequence ID" value="KAF9997839.1"/>
    <property type="molecule type" value="Genomic_DNA"/>
</dbReference>
<dbReference type="Proteomes" id="UP000749646">
    <property type="component" value="Unassembled WGS sequence"/>
</dbReference>
<feature type="compositionally biased region" description="Low complexity" evidence="1">
    <location>
        <begin position="863"/>
        <end position="878"/>
    </location>
</feature>
<feature type="region of interest" description="Disordered" evidence="1">
    <location>
        <begin position="87"/>
        <end position="117"/>
    </location>
</feature>
<comment type="caution">
    <text evidence="2">The sequence shown here is derived from an EMBL/GenBank/DDBJ whole genome shotgun (WGS) entry which is preliminary data.</text>
</comment>
<feature type="region of interest" description="Disordered" evidence="1">
    <location>
        <begin position="226"/>
        <end position="267"/>
    </location>
</feature>
<feature type="non-terminal residue" evidence="2">
    <location>
        <position position="1"/>
    </location>
</feature>
<protein>
    <submittedName>
        <fullName evidence="2">Uncharacterized protein</fullName>
    </submittedName>
</protein>
<evidence type="ECO:0000256" key="1">
    <source>
        <dbReference type="SAM" id="MobiDB-lite"/>
    </source>
</evidence>
<sequence length="889" mass="97632">MTDGNVAMEMEIDDTQGQRKNKDDKRPTTTPRSKGRNELGSVQRQTLYNQGSVMASDLSIVGFIKLDAVQSPPILSRHWITIDHPQQHDAIANPGVKEEVMREREDEGASTESKALKTEDSLAATLFPDIHIPPAQPPYHDGTMAGTSQDLHNSPSTVAASQPSPKFVRGKKNEAESTSWGQNDLPRQHLYSTLHQAMDQESMVAIVALQYPDKTCTRLRKWRRAQDDAPLKAQKAPSTSTTAAGLPKRLYSQGSSPGLPIHNASDLHAQGGGVGALSSSSTLGSLTGSTLMNLTSTSSSLTGSGVPKEDVGSAITSASLSTLIDDRRWCGLLMVASHFLSCQFHSTPVHLSDTHVTPKNATTTNAPWIPNMNYDKPYFYTKPVRETQFIFLQAATMTRHNTLTEIREPSEFLTCTGMEYFRAIKATLQDIRSDLQALKAKHDHPEGSRIWDKQLENRIRRNVASLRSIEAIYGSKNGIKNAMKMLKLTLRSLGVGSEVHRRLSALIQNLLNADHVEGFVGALVEEDSNRDYHSKHEGTQLKEQPVVSVGPKLTKSIKGESEFKTKIEPKEYDEKRHHDNLEAGYHTENTALVRRQVPVANDRKEVEDEDEEVEEDMGGGSVVIRGSITLGTSKSLDETEARDKSMEKLDAGVMITSENTISRFQQNSESEAKTFEQGVTTTTTTTTTQEASSALYGHSLTRHLAPKSSTGPTITEYHQQKRSAHEEQDESRLMSPGLAPQKRRRELLDDASDDASSVEGIPISSTTIVKTSEGDGEAALLTGTSYLHGPAEETGHVGTPPAQKKGAKKTKRIKAEPLGETTLQRPPQEPVYLHTHMAEGRQEPEANAQEMTFAASTGTSLEPQPKQQQFHQLQQPPQGSEHHQVKGKG</sequence>
<feature type="compositionally biased region" description="Polar residues" evidence="1">
    <location>
        <begin position="145"/>
        <end position="164"/>
    </location>
</feature>
<feature type="region of interest" description="Disordered" evidence="1">
    <location>
        <begin position="129"/>
        <end position="184"/>
    </location>
</feature>
<feature type="compositionally biased region" description="Basic and acidic residues" evidence="1">
    <location>
        <begin position="16"/>
        <end position="27"/>
    </location>
</feature>
<feature type="compositionally biased region" description="Basic and acidic residues" evidence="1">
    <location>
        <begin position="880"/>
        <end position="889"/>
    </location>
</feature>
<evidence type="ECO:0000313" key="2">
    <source>
        <dbReference type="EMBL" id="KAF9997839.1"/>
    </source>
</evidence>
<dbReference type="OrthoDB" id="2434590at2759"/>
<dbReference type="AlphaFoldDB" id="A0A9P6MG60"/>
<name>A0A9P6MG60_9FUNG</name>
<gene>
    <name evidence="2" type="ORF">BGZ65_006592</name>
</gene>